<protein>
    <submittedName>
        <fullName evidence="1">Uncharacterized protein</fullName>
    </submittedName>
</protein>
<accession>A0AAP2Z362</accession>
<proteinExistence type="predicted"/>
<sequence>METEYSKTDLNQPPTSGCFERDIERVVDAIDAAMAFGRTSDEFFEEVTEHARRFLHQSEEEDVPAETAVSAAWFLILFLNEHGIRKPIETEDSDR</sequence>
<name>A0AAP2Z362_9EURY</name>
<comment type="caution">
    <text evidence="1">The sequence shown here is derived from an EMBL/GenBank/DDBJ whole genome shotgun (WGS) entry which is preliminary data.</text>
</comment>
<organism evidence="1 2">
    <name type="scientific">Natronoglomus mannanivorans</name>
    <dbReference type="NCBI Taxonomy" id="2979990"/>
    <lineage>
        <taxon>Archaea</taxon>
        <taxon>Methanobacteriati</taxon>
        <taxon>Methanobacteriota</taxon>
        <taxon>Stenosarchaea group</taxon>
        <taxon>Halobacteria</taxon>
        <taxon>Halobacteriales</taxon>
        <taxon>Natrialbaceae</taxon>
        <taxon>Natronoglomus</taxon>
    </lineage>
</organism>
<reference evidence="1" key="1">
    <citation type="submission" date="2022-09" db="EMBL/GenBank/DDBJ databases">
        <title>Enrichment on poylsaccharides allowed isolation of novel metabolic and taxonomic groups of Haloarchaea.</title>
        <authorList>
            <person name="Sorokin D.Y."/>
            <person name="Elcheninov A.G."/>
            <person name="Khizhniak T.V."/>
            <person name="Kolganova T.V."/>
            <person name="Kublanov I.V."/>
        </authorList>
    </citation>
    <scope>NUCLEOTIDE SEQUENCE</scope>
    <source>
        <strain evidence="1">AArc-xg1-1</strain>
    </source>
</reference>
<evidence type="ECO:0000313" key="2">
    <source>
        <dbReference type="Proteomes" id="UP001321018"/>
    </source>
</evidence>
<dbReference type="RefSeq" id="WP_338006179.1">
    <property type="nucleotide sequence ID" value="NZ_JAOPKA010000027.1"/>
</dbReference>
<gene>
    <name evidence="1" type="ORF">OB960_23655</name>
</gene>
<dbReference type="Proteomes" id="UP001321018">
    <property type="component" value="Unassembled WGS sequence"/>
</dbReference>
<evidence type="ECO:0000313" key="1">
    <source>
        <dbReference type="EMBL" id="MCU4744372.1"/>
    </source>
</evidence>
<dbReference type="EMBL" id="JAOPKA010000027">
    <property type="protein sequence ID" value="MCU4744372.1"/>
    <property type="molecule type" value="Genomic_DNA"/>
</dbReference>
<dbReference type="AlphaFoldDB" id="A0AAP2Z362"/>